<reference evidence="2" key="1">
    <citation type="submission" date="2016-11" db="UniProtKB">
        <authorList>
            <consortium name="WormBaseParasite"/>
        </authorList>
    </citation>
    <scope>IDENTIFICATION</scope>
</reference>
<dbReference type="AlphaFoldDB" id="A0A1I7WIC2"/>
<keyword evidence="1" id="KW-1185">Reference proteome</keyword>
<dbReference type="Proteomes" id="UP000095283">
    <property type="component" value="Unplaced"/>
</dbReference>
<accession>A0A1I7WIC2</accession>
<organism evidence="1 2">
    <name type="scientific">Heterorhabditis bacteriophora</name>
    <name type="common">Entomopathogenic nematode worm</name>
    <dbReference type="NCBI Taxonomy" id="37862"/>
    <lineage>
        <taxon>Eukaryota</taxon>
        <taxon>Metazoa</taxon>
        <taxon>Ecdysozoa</taxon>
        <taxon>Nematoda</taxon>
        <taxon>Chromadorea</taxon>
        <taxon>Rhabditida</taxon>
        <taxon>Rhabditina</taxon>
        <taxon>Rhabditomorpha</taxon>
        <taxon>Strongyloidea</taxon>
        <taxon>Heterorhabditidae</taxon>
        <taxon>Heterorhabditis</taxon>
    </lineage>
</organism>
<protein>
    <submittedName>
        <fullName evidence="2">Uncharacterized protein</fullName>
    </submittedName>
</protein>
<proteinExistence type="predicted"/>
<dbReference type="WBParaSite" id="Hba_04716">
    <property type="protein sequence ID" value="Hba_04716"/>
    <property type="gene ID" value="Hba_04716"/>
</dbReference>
<name>A0A1I7WIC2_HETBA</name>
<evidence type="ECO:0000313" key="2">
    <source>
        <dbReference type="WBParaSite" id="Hba_04716"/>
    </source>
</evidence>
<sequence length="33" mass="3801">MVWKMRFHPFNLSVAILRIAPSVGWCKNVANIT</sequence>
<evidence type="ECO:0000313" key="1">
    <source>
        <dbReference type="Proteomes" id="UP000095283"/>
    </source>
</evidence>